<sequence length="80" mass="9127">DRGSFVVNVMQPETDEERDNGERLADSVCKVFLSASLIRSAHQRTNRLIPQRPHVFSRTHSSLTSRPPLAQLWVSALREE</sequence>
<proteinExistence type="predicted"/>
<name>A0A3B5AN99_9TELE</name>
<protein>
    <submittedName>
        <fullName evidence="1">Uncharacterized protein</fullName>
    </submittedName>
</protein>
<evidence type="ECO:0000313" key="1">
    <source>
        <dbReference type="Ensembl" id="ENSSPAP00000022953.1"/>
    </source>
</evidence>
<dbReference type="Ensembl" id="ENSSPAT00000023319.1">
    <property type="protein sequence ID" value="ENSSPAP00000022953.1"/>
    <property type="gene ID" value="ENSSPAG00000017342.1"/>
</dbReference>
<organism evidence="1">
    <name type="scientific">Stegastes partitus</name>
    <name type="common">bicolor damselfish</name>
    <dbReference type="NCBI Taxonomy" id="144197"/>
    <lineage>
        <taxon>Eukaryota</taxon>
        <taxon>Metazoa</taxon>
        <taxon>Chordata</taxon>
        <taxon>Craniata</taxon>
        <taxon>Vertebrata</taxon>
        <taxon>Euteleostomi</taxon>
        <taxon>Actinopterygii</taxon>
        <taxon>Neopterygii</taxon>
        <taxon>Teleostei</taxon>
        <taxon>Neoteleostei</taxon>
        <taxon>Acanthomorphata</taxon>
        <taxon>Ovalentaria</taxon>
        <taxon>Pomacentridae</taxon>
        <taxon>Stegastes</taxon>
    </lineage>
</organism>
<dbReference type="AlphaFoldDB" id="A0A3B5AN99"/>
<accession>A0A3B5AN99</accession>
<reference evidence="1" key="1">
    <citation type="submission" date="2023-09" db="UniProtKB">
        <authorList>
            <consortium name="Ensembl"/>
        </authorList>
    </citation>
    <scope>IDENTIFICATION</scope>
</reference>